<protein>
    <submittedName>
        <fullName evidence="7">Sporulation and cell division protein SsgA</fullName>
    </submittedName>
</protein>
<keyword evidence="6" id="KW-0131">Cell cycle</keyword>
<dbReference type="AlphaFoldDB" id="A0A2T0SK69"/>
<evidence type="ECO:0000256" key="1">
    <source>
        <dbReference type="ARBA" id="ARBA00004431"/>
    </source>
</evidence>
<proteinExistence type="inferred from homology"/>
<comment type="subcellular location">
    <subcellularLocation>
        <location evidence="1">Cell septum</location>
    </subcellularLocation>
</comment>
<dbReference type="InterPro" id="IPR038658">
    <property type="entry name" value="SsgB_sf"/>
</dbReference>
<keyword evidence="4" id="KW-0749">Sporulation</keyword>
<reference evidence="7 8" key="1">
    <citation type="submission" date="2018-03" db="EMBL/GenBank/DDBJ databases">
        <title>Genomic Encyclopedia of Archaeal and Bacterial Type Strains, Phase II (KMG-II): from individual species to whole genera.</title>
        <authorList>
            <person name="Goeker M."/>
        </authorList>
    </citation>
    <scope>NUCLEOTIDE SEQUENCE [LARGE SCALE GENOMIC DNA]</scope>
    <source>
        <strain evidence="7 8">DSM 44720</strain>
    </source>
</reference>
<dbReference type="Gene3D" id="2.30.31.20">
    <property type="entry name" value="Sporulation-specific cell division protein SsgB"/>
    <property type="match status" value="1"/>
</dbReference>
<evidence type="ECO:0000256" key="6">
    <source>
        <dbReference type="ARBA" id="ARBA00023306"/>
    </source>
</evidence>
<organism evidence="7 8">
    <name type="scientific">Umezawaea tangerina</name>
    <dbReference type="NCBI Taxonomy" id="84725"/>
    <lineage>
        <taxon>Bacteria</taxon>
        <taxon>Bacillati</taxon>
        <taxon>Actinomycetota</taxon>
        <taxon>Actinomycetes</taxon>
        <taxon>Pseudonocardiales</taxon>
        <taxon>Pseudonocardiaceae</taxon>
        <taxon>Umezawaea</taxon>
    </lineage>
</organism>
<evidence type="ECO:0000313" key="8">
    <source>
        <dbReference type="Proteomes" id="UP000239494"/>
    </source>
</evidence>
<dbReference type="InterPro" id="IPR006776">
    <property type="entry name" value="SsgB"/>
</dbReference>
<keyword evidence="8" id="KW-1185">Reference proteome</keyword>
<dbReference type="Proteomes" id="UP000239494">
    <property type="component" value="Unassembled WGS sequence"/>
</dbReference>
<dbReference type="Pfam" id="PF04686">
    <property type="entry name" value="SsgA"/>
    <property type="match status" value="1"/>
</dbReference>
<dbReference type="RefSeq" id="WP_106195906.1">
    <property type="nucleotide sequence ID" value="NZ_PVTF01000019.1"/>
</dbReference>
<evidence type="ECO:0000313" key="7">
    <source>
        <dbReference type="EMBL" id="PRY33806.1"/>
    </source>
</evidence>
<evidence type="ECO:0000256" key="2">
    <source>
        <dbReference type="ARBA" id="ARBA00009323"/>
    </source>
</evidence>
<evidence type="ECO:0000256" key="3">
    <source>
        <dbReference type="ARBA" id="ARBA00022618"/>
    </source>
</evidence>
<gene>
    <name evidence="7" type="ORF">CLV43_119118</name>
</gene>
<accession>A0A2T0SK69</accession>
<evidence type="ECO:0000256" key="5">
    <source>
        <dbReference type="ARBA" id="ARBA00023210"/>
    </source>
</evidence>
<dbReference type="GO" id="GO:0030435">
    <property type="term" value="P:sporulation resulting in formation of a cellular spore"/>
    <property type="evidence" value="ECO:0007669"/>
    <property type="project" value="UniProtKB-KW"/>
</dbReference>
<comment type="caution">
    <text evidence="7">The sequence shown here is derived from an EMBL/GenBank/DDBJ whole genome shotgun (WGS) entry which is preliminary data.</text>
</comment>
<name>A0A2T0SK69_9PSEU</name>
<dbReference type="OrthoDB" id="3853096at2"/>
<sequence>MDNKFVITVSTTFELLGPGGAPAPIAAELRYDPDDPYAVAVRFHTGHGEVEWMFGRELLADGLLSPTGEGDIAVQPSPEDPEHVLVELNAPAGFAVLAVPSDDISEFLDLSYDLVSPGEEELWIDFEAELAKLAIPR</sequence>
<keyword evidence="3 7" id="KW-0132">Cell division</keyword>
<comment type="similarity">
    <text evidence="2">Belongs to the SsgA family.</text>
</comment>
<keyword evidence="5" id="KW-0717">Septation</keyword>
<evidence type="ECO:0000256" key="4">
    <source>
        <dbReference type="ARBA" id="ARBA00022969"/>
    </source>
</evidence>
<dbReference type="GO" id="GO:0030428">
    <property type="term" value="C:cell septum"/>
    <property type="evidence" value="ECO:0007669"/>
    <property type="project" value="UniProtKB-SubCell"/>
</dbReference>
<dbReference type="GO" id="GO:0000917">
    <property type="term" value="P:division septum assembly"/>
    <property type="evidence" value="ECO:0007669"/>
    <property type="project" value="UniProtKB-KW"/>
</dbReference>
<dbReference type="EMBL" id="PVTF01000019">
    <property type="protein sequence ID" value="PRY33806.1"/>
    <property type="molecule type" value="Genomic_DNA"/>
</dbReference>